<dbReference type="Proteomes" id="UP000569329">
    <property type="component" value="Unassembled WGS sequence"/>
</dbReference>
<keyword evidence="1" id="KW-1133">Transmembrane helix</keyword>
<keyword evidence="3" id="KW-1185">Reference proteome</keyword>
<evidence type="ECO:0000313" key="2">
    <source>
        <dbReference type="EMBL" id="MBA8824913.1"/>
    </source>
</evidence>
<dbReference type="AlphaFoldDB" id="A0A839DV42"/>
<comment type="caution">
    <text evidence="2">The sequence shown here is derived from an EMBL/GenBank/DDBJ whole genome shotgun (WGS) entry which is preliminary data.</text>
</comment>
<protein>
    <submittedName>
        <fullName evidence="2">Uncharacterized protein</fullName>
    </submittedName>
</protein>
<organism evidence="2 3">
    <name type="scientific">Halosaccharopolyspora lacisalsi</name>
    <dbReference type="NCBI Taxonomy" id="1000566"/>
    <lineage>
        <taxon>Bacteria</taxon>
        <taxon>Bacillati</taxon>
        <taxon>Actinomycetota</taxon>
        <taxon>Actinomycetes</taxon>
        <taxon>Pseudonocardiales</taxon>
        <taxon>Pseudonocardiaceae</taxon>
        <taxon>Halosaccharopolyspora</taxon>
    </lineage>
</organism>
<proteinExistence type="predicted"/>
<dbReference type="RefSeq" id="WP_182544095.1">
    <property type="nucleotide sequence ID" value="NZ_JACGWZ010000002.1"/>
</dbReference>
<feature type="transmembrane region" description="Helical" evidence="1">
    <location>
        <begin position="180"/>
        <end position="201"/>
    </location>
</feature>
<accession>A0A839DV42</accession>
<evidence type="ECO:0000256" key="1">
    <source>
        <dbReference type="SAM" id="Phobius"/>
    </source>
</evidence>
<reference evidence="2 3" key="1">
    <citation type="submission" date="2020-07" db="EMBL/GenBank/DDBJ databases">
        <title>Sequencing the genomes of 1000 actinobacteria strains.</title>
        <authorList>
            <person name="Klenk H.-P."/>
        </authorList>
    </citation>
    <scope>NUCLEOTIDE SEQUENCE [LARGE SCALE GENOMIC DNA]</scope>
    <source>
        <strain evidence="2 3">DSM 45975</strain>
    </source>
</reference>
<gene>
    <name evidence="2" type="ORF">FHX42_002260</name>
</gene>
<keyword evidence="1" id="KW-0472">Membrane</keyword>
<evidence type="ECO:0000313" key="3">
    <source>
        <dbReference type="Proteomes" id="UP000569329"/>
    </source>
</evidence>
<feature type="transmembrane region" description="Helical" evidence="1">
    <location>
        <begin position="207"/>
        <end position="227"/>
    </location>
</feature>
<dbReference type="EMBL" id="JACGWZ010000002">
    <property type="protein sequence ID" value="MBA8824913.1"/>
    <property type="molecule type" value="Genomic_DNA"/>
</dbReference>
<keyword evidence="1" id="KW-0812">Transmembrane</keyword>
<name>A0A839DV42_9PSEU</name>
<sequence length="241" mass="26278">MTGPFGFDGSPALVPRELRGYRRFRFVDLDGSLLPTVYSSCGPWSGDGEHAICADGGDHAAPDPQCGCGLYGWYHPSRATASSGFGEVTAVISAQGRSILGDDGFRAARARVEAVALPFGARFRPRECARSRQLLGARYPHAEVYRSRRRMVREHPPVDLRELGITVRPSTVPRYVRSALGVWLLGILLIYSVALLPSGALSRAGPAAWLGVLGGFVLWQVLLVWLATRCSDPPRVRPPRR</sequence>